<sequence>MSTLSENNIPLSLNIRNNSITLETNKSNIEQEKGVKQNDMNNNSNGSVPTIVSARRAIERDYLVDNDDDDEEPMLNTRIIKCKSSLKSQLPSHLVHNPQIRQIQMPSYNILSQQTALPTVTPGYRSIEVPNEHTSIKLHIRRVCSPTETVTTPTTNLLHHNSSKSPSTISSHDIKNESVEYKTQFLQQQTQKRTFFNTNQNEPQPPITQVTSQQNDSSSLSLFNRVKQITPAVTDNKDLDQNSTSSSNDQPQQITPTIRKPRLRRLTQPRISTSTDETLKQHDQSFPSISEKQNPISVYDLNTSSNVENNRLLSIHLNNSTNSSTTEEIDYDENNKIKRLPQPTSKQQQQKSIETKKRKIQEEEEKRPRSSLTKTKQNKSSSLILNKTRSMETRSSSRLKEKTTRGNKSHLIHPIQTLHDQSFASSYSSLTEISSSSSSTTTTTTLLPIPPSTSTIEYITTTNSTAPRPYRSQSISSYSSMEDETTINNHSCATSKRHLSTELITTPQTSECSIQTDLLTNFSGFIPSEFILIAKDSLLSTSEIGCQTGDDFLEISHQSIQTIDLVKVDKSTFMDTVDQPLCDQACQTISFESSETQTMDLNCPQDSQVHLGELKTTHTQCDGLQNILQETTLTSLKGSLLTHQLRKQSISSSSSPSQSPSPSLLNLVQRPSSTTNCSPPICNNTLTTSRVSTPDISHMDRFTKNCIDTVHPYSSDPYLDLQLHNDHNDLYNQFQSLVHIEEHPNGGASLIRTYYNEFSRLSEENMSLFVNYFFDLVYGENTSTHRANFSIGVLHDGAKYLPDLVDYFSLQYPKMIVKTSNMTNSKEICTMTMGEYRNKIIQSYCNGTFRFGPLLHISLVGTVSGKEECGDYFPTFLDKLEENQFLKCVMPWGLNSSLKMANRTESNDGPILWVRPGEQYVPTAEQKSCHPKKRMANELRNLTFNARGSEPREILVEDRTKPHSDYCGGGGVETTAAVGLIKAVHAGTPSTVNRIVKDVICFHAEDFEKVVERLKIDIYEPPATQCLSWCDEGKLNQLRRDGIRYVRLYLNDNDIYFIPRNVVHQFRTLSASTSIAWHVRLKNYYPEETNIDEYAPVYKKLRQSDSVEQILICLFNLLNVNDYRSLFYDTNNENGSGTNKTVQWIIEFARLCSRRYFEFDDLLCQENQKSIHTIALSQQQHHSFIIENKLNQLIEDLKKRFELRYFLKIIQELEFIVQKKIEKILDILNEYDKIDNINYLTANEDVVHVVSTTPESNRTAYASYKHPFMLYVDSELHIRKSIKQDLLQQIPEFGLVNKFVGDLPNAQTISVKDPKTNLVYDILTKYLYFAKPCNANAILPPKSRVCVLDKTSSVAIRRYGFIAESPSTSNGFRCLVFYDDLNISSKYHLSQEIYLCLNQNLAQHLQDCKQYLPKIAYDFLERYFQSYPERTMLRTKIGQIIKVKNILISTSSTLAEKQSYQTAKIDHIDSSMMTVQFQSSGQKLSLYRGSILFEQLNHYYSKQYQQASSRHSARQHLSTRRSNAPEIICLNDSLRNNTAHLREIRFQRQYNSLLSTSSNSDQPSAPQQSRIKHQNDLKTKIICSSDETHAIPEKRPRLSFHHVDNNDSTKAFTYLRPRQNQASNHATNSSDVADGFRLLKVQDLLTSSSTLQTEASSPYQRYESEPGLETATAITTTTTTHQQIIQTTGHSHHHAPQFKNICVNPVFTELAKQFQHNNSVIYTKHVCSLSCVELAEREYDSYSKINPFLKPFACRWTVIEPFRLKKSGDITVRPSSTPYLYCTPCGKVLRDLSQVDNYLHVTESKLTTDLFIYDRSTNIQSYYAHNGFEITNDLSKGKENSPITVVNEVDQVKIAPKEFIYSVERIPTIGVNLQINNESMTCCDCTDGCRNRTKCACWLRTLKYAELAGEERVKAMKQKNKAQAEILNSIGYKYRRLVKNLSSGIYECNDRCQCRKKSCTNRVVQNGIVVQLQLFKTFDRGWGVRCLHDIPRGTFISVYSGEIFTSEQADSRGKTLGDEYQADLDFFEHFNNSDNDDDSRSIQDGEDELDEERNDSSEVTSETLTLTVTNGNVDLEHNWLNDDTSTSSAESVSSRLRNAHLNLRARDLLRKGTIGTLSTTNVVSKNKKRSTTTKSPTAGLTSLNRSKLPDYDGIVYTLDAKLIGNIGRYFNHSCSPNLEVQNVFVDTHDIHFPWIGFFATKFIKSGTELCWDYRYEVGTVPNRRIDCTCGSTECRGRLL</sequence>
<feature type="compositionally biased region" description="Polar residues" evidence="8">
    <location>
        <begin position="370"/>
        <end position="396"/>
    </location>
</feature>
<evidence type="ECO:0000259" key="9">
    <source>
        <dbReference type="PROSITE" id="PS50280"/>
    </source>
</evidence>
<dbReference type="CDD" id="cd10517">
    <property type="entry name" value="SET_SETDB1"/>
    <property type="match status" value="1"/>
</dbReference>
<keyword evidence="6" id="KW-0949">S-adenosyl-L-methionine</keyword>
<dbReference type="GO" id="GO:0046974">
    <property type="term" value="F:histone H3K9 methyltransferase activity"/>
    <property type="evidence" value="ECO:0007669"/>
    <property type="project" value="TreeGrafter"/>
</dbReference>
<dbReference type="GO" id="GO:0070828">
    <property type="term" value="P:heterochromatin organization"/>
    <property type="evidence" value="ECO:0007669"/>
    <property type="project" value="TreeGrafter"/>
</dbReference>
<feature type="domain" description="Pre-SET" evidence="10">
    <location>
        <begin position="1881"/>
        <end position="1967"/>
    </location>
</feature>
<evidence type="ECO:0000313" key="12">
    <source>
        <dbReference type="EMBL" id="CAF0895355.1"/>
    </source>
</evidence>
<dbReference type="GO" id="GO:0005634">
    <property type="term" value="C:nucleus"/>
    <property type="evidence" value="ECO:0007669"/>
    <property type="project" value="UniProtKB-SubCell"/>
</dbReference>
<keyword evidence="5" id="KW-0808">Transferase</keyword>
<dbReference type="EMBL" id="CAJNOQ010001445">
    <property type="protein sequence ID" value="CAF0895355.1"/>
    <property type="molecule type" value="Genomic_DNA"/>
</dbReference>
<feature type="region of interest" description="Disordered" evidence="8">
    <location>
        <begin position="647"/>
        <end position="680"/>
    </location>
</feature>
<feature type="compositionally biased region" description="Polar residues" evidence="8">
    <location>
        <begin position="1554"/>
        <end position="1569"/>
    </location>
</feature>
<protein>
    <submittedName>
        <fullName evidence="12">Uncharacterized protein</fullName>
    </submittedName>
</protein>
<dbReference type="SUPFAM" id="SSF82199">
    <property type="entry name" value="SET domain"/>
    <property type="match status" value="1"/>
</dbReference>
<evidence type="ECO:0000256" key="7">
    <source>
        <dbReference type="ARBA" id="ARBA00023242"/>
    </source>
</evidence>
<feature type="compositionally biased region" description="Acidic residues" evidence="8">
    <location>
        <begin position="2044"/>
        <end position="2053"/>
    </location>
</feature>
<feature type="domain" description="Post-SET" evidence="11">
    <location>
        <begin position="2223"/>
        <end position="2239"/>
    </location>
</feature>
<dbReference type="InterPro" id="IPR046341">
    <property type="entry name" value="SET_dom_sf"/>
</dbReference>
<keyword evidence="7" id="KW-0539">Nucleus</keyword>
<dbReference type="PROSITE" id="PS50280">
    <property type="entry name" value="SET"/>
    <property type="match status" value="1"/>
</dbReference>
<evidence type="ECO:0000256" key="3">
    <source>
        <dbReference type="ARBA" id="ARBA00022454"/>
    </source>
</evidence>
<feature type="compositionally biased region" description="Polar residues" evidence="8">
    <location>
        <begin position="664"/>
        <end position="680"/>
    </location>
</feature>
<proteinExistence type="predicted"/>
<dbReference type="GO" id="GO:0005694">
    <property type="term" value="C:chromosome"/>
    <property type="evidence" value="ECO:0007669"/>
    <property type="project" value="UniProtKB-SubCell"/>
</dbReference>
<dbReference type="OrthoDB" id="6020087at2759"/>
<reference evidence="12" key="1">
    <citation type="submission" date="2021-02" db="EMBL/GenBank/DDBJ databases">
        <authorList>
            <person name="Nowell W R."/>
        </authorList>
    </citation>
    <scope>NUCLEOTIDE SEQUENCE</scope>
</reference>
<dbReference type="SMART" id="SM00468">
    <property type="entry name" value="PreSET"/>
    <property type="match status" value="1"/>
</dbReference>
<dbReference type="Pfam" id="PF00856">
    <property type="entry name" value="SET"/>
    <property type="match status" value="1"/>
</dbReference>
<name>A0A813Z7D3_9BILA</name>
<feature type="compositionally biased region" description="Low complexity" evidence="8">
    <location>
        <begin position="647"/>
        <end position="663"/>
    </location>
</feature>
<dbReference type="PANTHER" id="PTHR46024:SF1">
    <property type="entry name" value="HISTONE-LYSINE N-METHYLTRANSFERASE EGGLESS"/>
    <property type="match status" value="1"/>
</dbReference>
<accession>A0A813Z7D3</accession>
<dbReference type="PANTHER" id="PTHR46024">
    <property type="entry name" value="HISTONE-LYSINE N-METHYLTRANSFERASE EGGLESS"/>
    <property type="match status" value="1"/>
</dbReference>
<feature type="region of interest" description="Disordered" evidence="8">
    <location>
        <begin position="321"/>
        <end position="413"/>
    </location>
</feature>
<dbReference type="InterPro" id="IPR007728">
    <property type="entry name" value="Pre-SET_dom"/>
</dbReference>
<evidence type="ECO:0000256" key="8">
    <source>
        <dbReference type="SAM" id="MobiDB-lite"/>
    </source>
</evidence>
<keyword evidence="4" id="KW-0489">Methyltransferase</keyword>
<dbReference type="InterPro" id="IPR001214">
    <property type="entry name" value="SET_dom"/>
</dbReference>
<dbReference type="InterPro" id="IPR051516">
    <property type="entry name" value="SETDB_methyltransferase"/>
</dbReference>
<evidence type="ECO:0000256" key="1">
    <source>
        <dbReference type="ARBA" id="ARBA00004123"/>
    </source>
</evidence>
<comment type="caution">
    <text evidence="12">The sequence shown here is derived from an EMBL/GenBank/DDBJ whole genome shotgun (WGS) entry which is preliminary data.</text>
</comment>
<evidence type="ECO:0000256" key="4">
    <source>
        <dbReference type="ARBA" id="ARBA00022603"/>
    </source>
</evidence>
<feature type="region of interest" description="Disordered" evidence="8">
    <location>
        <begin position="150"/>
        <end position="172"/>
    </location>
</feature>
<dbReference type="GO" id="GO:0008270">
    <property type="term" value="F:zinc ion binding"/>
    <property type="evidence" value="ECO:0007669"/>
    <property type="project" value="InterPro"/>
</dbReference>
<feature type="region of interest" description="Disordered" evidence="8">
    <location>
        <begin position="2031"/>
        <end position="2062"/>
    </location>
</feature>
<keyword evidence="14" id="KW-1185">Reference proteome</keyword>
<keyword evidence="3" id="KW-0158">Chromosome</keyword>
<dbReference type="Gene3D" id="2.170.270.10">
    <property type="entry name" value="SET domain"/>
    <property type="match status" value="1"/>
</dbReference>
<dbReference type="PROSITE" id="PS50867">
    <property type="entry name" value="PRE_SET"/>
    <property type="match status" value="1"/>
</dbReference>
<evidence type="ECO:0000313" key="13">
    <source>
        <dbReference type="EMBL" id="CAF3678813.1"/>
    </source>
</evidence>
<dbReference type="PROSITE" id="PS50868">
    <property type="entry name" value="POST_SET"/>
    <property type="match status" value="1"/>
</dbReference>
<evidence type="ECO:0000259" key="11">
    <source>
        <dbReference type="PROSITE" id="PS50868"/>
    </source>
</evidence>
<dbReference type="EMBL" id="CAJOBC010001445">
    <property type="protein sequence ID" value="CAF3678813.1"/>
    <property type="molecule type" value="Genomic_DNA"/>
</dbReference>
<feature type="compositionally biased region" description="Polar residues" evidence="8">
    <location>
        <begin position="241"/>
        <end position="256"/>
    </location>
</feature>
<evidence type="ECO:0000256" key="2">
    <source>
        <dbReference type="ARBA" id="ARBA00004286"/>
    </source>
</evidence>
<feature type="region of interest" description="Disordered" evidence="8">
    <location>
        <begin position="232"/>
        <end position="292"/>
    </location>
</feature>
<dbReference type="InterPro" id="IPR003616">
    <property type="entry name" value="Post-SET_dom"/>
</dbReference>
<feature type="compositionally biased region" description="Low complexity" evidence="8">
    <location>
        <begin position="341"/>
        <end position="352"/>
    </location>
</feature>
<dbReference type="Proteomes" id="UP000681722">
    <property type="component" value="Unassembled WGS sequence"/>
</dbReference>
<dbReference type="SMART" id="SM00317">
    <property type="entry name" value="SET"/>
    <property type="match status" value="1"/>
</dbReference>
<dbReference type="GO" id="GO:0010629">
    <property type="term" value="P:negative regulation of gene expression"/>
    <property type="evidence" value="ECO:0007669"/>
    <property type="project" value="TreeGrafter"/>
</dbReference>
<gene>
    <name evidence="12" type="ORF">GPM918_LOCUS8345</name>
    <name evidence="13" type="ORF">SRO942_LOCUS8345</name>
</gene>
<evidence type="ECO:0000259" key="10">
    <source>
        <dbReference type="PROSITE" id="PS50867"/>
    </source>
</evidence>
<feature type="compositionally biased region" description="Polar residues" evidence="8">
    <location>
        <begin position="156"/>
        <end position="171"/>
    </location>
</feature>
<evidence type="ECO:0000313" key="14">
    <source>
        <dbReference type="Proteomes" id="UP000663829"/>
    </source>
</evidence>
<evidence type="ECO:0000256" key="6">
    <source>
        <dbReference type="ARBA" id="ARBA00022691"/>
    </source>
</evidence>
<feature type="region of interest" description="Disordered" evidence="8">
    <location>
        <begin position="197"/>
        <end position="218"/>
    </location>
</feature>
<organism evidence="12 14">
    <name type="scientific">Didymodactylos carnosus</name>
    <dbReference type="NCBI Taxonomy" id="1234261"/>
    <lineage>
        <taxon>Eukaryota</taxon>
        <taxon>Metazoa</taxon>
        <taxon>Spiralia</taxon>
        <taxon>Gnathifera</taxon>
        <taxon>Rotifera</taxon>
        <taxon>Eurotatoria</taxon>
        <taxon>Bdelloidea</taxon>
        <taxon>Philodinida</taxon>
        <taxon>Philodinidae</taxon>
        <taxon>Didymodactylos</taxon>
    </lineage>
</organism>
<dbReference type="Pfam" id="PF05033">
    <property type="entry name" value="Pre-SET"/>
    <property type="match status" value="1"/>
</dbReference>
<evidence type="ECO:0000256" key="5">
    <source>
        <dbReference type="ARBA" id="ARBA00022679"/>
    </source>
</evidence>
<comment type="subcellular location">
    <subcellularLocation>
        <location evidence="2">Chromosome</location>
    </subcellularLocation>
    <subcellularLocation>
        <location evidence="1">Nucleus</location>
    </subcellularLocation>
</comment>
<dbReference type="Proteomes" id="UP000663829">
    <property type="component" value="Unassembled WGS sequence"/>
</dbReference>
<dbReference type="GO" id="GO:0032259">
    <property type="term" value="P:methylation"/>
    <property type="evidence" value="ECO:0007669"/>
    <property type="project" value="UniProtKB-KW"/>
</dbReference>
<feature type="domain" description="SET" evidence="9">
    <location>
        <begin position="1970"/>
        <end position="2214"/>
    </location>
</feature>
<feature type="region of interest" description="Disordered" evidence="8">
    <location>
        <begin position="1554"/>
        <end position="1577"/>
    </location>
</feature>